<keyword evidence="1" id="KW-0378">Hydrolase</keyword>
<evidence type="ECO:0000313" key="1">
    <source>
        <dbReference type="EMBL" id="AYV87029.1"/>
    </source>
</evidence>
<sequence>MVDQWPDLAQFDPSCIRADDLQLIQAPRRAGKSTLLLQFLYSMAPKIVTPVVISHTERSTHFFEQCGIKPQFIHHQFDDSILGSAFERAKLFEESPPEGYTYLEDSNVHFFLEDCLNDKSLFKGPNIHRLVFNGRHSDLGATILSQYLAVVNKDSRSQFDRVVLLHDASRSNRRFAFEHCFGDMEWSEFDYYYTKYTSDRGALIYSKNEEVTPKYTWFRADKPMLDAYRHIPPQWNPRSTVNEFCEYYPVTKLQRKMDWTLVQHGLHAIPGIMREPVAKKPKRTRIG</sequence>
<reference evidence="1" key="1">
    <citation type="submission" date="2018-10" db="EMBL/GenBank/DDBJ databases">
        <title>Hidden diversity of soil giant viruses.</title>
        <authorList>
            <person name="Schulz F."/>
            <person name="Alteio L."/>
            <person name="Goudeau D."/>
            <person name="Ryan E.M."/>
            <person name="Malmstrom R.R."/>
            <person name="Blanchard J."/>
            <person name="Woyke T."/>
        </authorList>
    </citation>
    <scope>NUCLEOTIDE SEQUENCE</scope>
    <source>
        <strain evidence="1">SYV1</strain>
    </source>
</reference>
<name>A0A3G5ALY8_9VIRU</name>
<organism evidence="1">
    <name type="scientific">Sylvanvirus sp</name>
    <dbReference type="NCBI Taxonomy" id="2487774"/>
    <lineage>
        <taxon>Viruses</taxon>
    </lineage>
</organism>
<protein>
    <submittedName>
        <fullName evidence="1">HNH endonuclease</fullName>
    </submittedName>
</protein>
<gene>
    <name evidence="1" type="ORF">Sylvanvirus19_12</name>
</gene>
<dbReference type="EMBL" id="MK072525">
    <property type="protein sequence ID" value="AYV87029.1"/>
    <property type="molecule type" value="Genomic_DNA"/>
</dbReference>
<dbReference type="GO" id="GO:0004519">
    <property type="term" value="F:endonuclease activity"/>
    <property type="evidence" value="ECO:0007669"/>
    <property type="project" value="UniProtKB-KW"/>
</dbReference>
<accession>A0A3G5ALY8</accession>
<keyword evidence="1" id="KW-0540">Nuclease</keyword>
<keyword evidence="1" id="KW-0255">Endonuclease</keyword>
<proteinExistence type="predicted"/>